<reference evidence="2" key="2">
    <citation type="journal article" date="2015" name="Fish Shellfish Immunol.">
        <title>Early steps in the European eel (Anguilla anguilla)-Vibrio vulnificus interaction in the gills: Role of the RtxA13 toxin.</title>
        <authorList>
            <person name="Callol A."/>
            <person name="Pajuelo D."/>
            <person name="Ebbesson L."/>
            <person name="Teles M."/>
            <person name="MacKenzie S."/>
            <person name="Amaro C."/>
        </authorList>
    </citation>
    <scope>NUCLEOTIDE SEQUENCE</scope>
</reference>
<accession>A0A0E9QLK7</accession>
<reference evidence="2" key="1">
    <citation type="submission" date="2014-11" db="EMBL/GenBank/DDBJ databases">
        <authorList>
            <person name="Amaro Gonzalez C."/>
        </authorList>
    </citation>
    <scope>NUCLEOTIDE SEQUENCE</scope>
</reference>
<sequence length="99" mass="11591">MSSSNTSNAIKERDKMTNVTHYTVSSIIFGTNFFLLLLAPQFLICNQTTLMGLECTHNSYSRVYFMFCIHRVEIRALPLISPLTSGYYNVWDKWHPMWF</sequence>
<dbReference type="AlphaFoldDB" id="A0A0E9QLK7"/>
<evidence type="ECO:0000313" key="2">
    <source>
        <dbReference type="EMBL" id="JAH17352.1"/>
    </source>
</evidence>
<keyword evidence="1" id="KW-0472">Membrane</keyword>
<dbReference type="EMBL" id="GBXM01091225">
    <property type="protein sequence ID" value="JAH17352.1"/>
    <property type="molecule type" value="Transcribed_RNA"/>
</dbReference>
<feature type="transmembrane region" description="Helical" evidence="1">
    <location>
        <begin position="21"/>
        <end position="43"/>
    </location>
</feature>
<name>A0A0E9QLK7_ANGAN</name>
<keyword evidence="1" id="KW-1133">Transmembrane helix</keyword>
<organism evidence="2">
    <name type="scientific">Anguilla anguilla</name>
    <name type="common">European freshwater eel</name>
    <name type="synonym">Muraena anguilla</name>
    <dbReference type="NCBI Taxonomy" id="7936"/>
    <lineage>
        <taxon>Eukaryota</taxon>
        <taxon>Metazoa</taxon>
        <taxon>Chordata</taxon>
        <taxon>Craniata</taxon>
        <taxon>Vertebrata</taxon>
        <taxon>Euteleostomi</taxon>
        <taxon>Actinopterygii</taxon>
        <taxon>Neopterygii</taxon>
        <taxon>Teleostei</taxon>
        <taxon>Anguilliformes</taxon>
        <taxon>Anguillidae</taxon>
        <taxon>Anguilla</taxon>
    </lineage>
</organism>
<keyword evidence="1" id="KW-0812">Transmembrane</keyword>
<proteinExistence type="predicted"/>
<evidence type="ECO:0000256" key="1">
    <source>
        <dbReference type="SAM" id="Phobius"/>
    </source>
</evidence>
<protein>
    <submittedName>
        <fullName evidence="2">Uncharacterized protein</fullName>
    </submittedName>
</protein>